<dbReference type="GeneID" id="24562778"/>
<evidence type="ECO:0000313" key="1">
    <source>
        <dbReference type="EMBL" id="CDR94237.1"/>
    </source>
</evidence>
<proteinExistence type="predicted"/>
<gene>
    <name evidence="1" type="ORF">BBBOND_0105460</name>
</gene>
<dbReference type="OMA" id="DECHVEY"/>
<sequence length="562" mass="63321">MVKRYTGFSAAFNNNRASCTSEGILHRCLKSVDFLASDDEQTVSFVKRRCVSTVLTGHMTENLKTPLLSDNFHLEHPEAQQDIREGFDLNNCVCNEITYLKTLDIFRNVKSVAVVGSLTFFSTFHLEKLLVQSGIKVASSATAANCIILGWWIQGGVLDSIDKSTRIITEEEFFDSLTVGVKERCKHIKFQRYTNILEKRNGRRTLLKDALHPRCIGHVLGHKDAFRMFYEFLFAAKVGEDGKSEPHVKGRNVCVIIYPPGCGIRIGIELICNAMGYWCLYTDLGISADKLTAPKEIKPINIYCREVLDTLTVEQIVEANKIAIVMIEDIESKYIAFSRPCSGDSFRARGTAQTNIPSWVKSYAVCIPIFPTTDLACRVLVRSILCNLVNKKLVDECHVEYLIKSGRTKSGYVDLERVINNIDFYHTSIPRIGAIQLIEENMEERAYSEATDFGQKYASSLQIVESEYHSICRTRVMDNADVYAPLACIIKEDDANTESAVRYDAADTSNMCVEISKLLGNVRSLEKQFRKDHTELTRLRRKLATTNIVPCESYGPLSPCLV</sequence>
<dbReference type="AlphaFoldDB" id="A0A061D2B0"/>
<keyword evidence="2" id="KW-1185">Reference proteome</keyword>
<protein>
    <submittedName>
        <fullName evidence="1">Uncharacterized protein</fullName>
    </submittedName>
</protein>
<accession>A0A061D2B0</accession>
<dbReference type="Proteomes" id="UP000033188">
    <property type="component" value="Chromosome 1"/>
</dbReference>
<dbReference type="EMBL" id="LK391707">
    <property type="protein sequence ID" value="CDR94237.1"/>
    <property type="molecule type" value="Genomic_DNA"/>
</dbReference>
<dbReference type="OrthoDB" id="386672at2759"/>
<evidence type="ECO:0000313" key="2">
    <source>
        <dbReference type="Proteomes" id="UP000033188"/>
    </source>
</evidence>
<dbReference type="VEuPathDB" id="PiroplasmaDB:BBBOND_0105460"/>
<dbReference type="RefSeq" id="XP_012766423.1">
    <property type="nucleotide sequence ID" value="XM_012910969.1"/>
</dbReference>
<dbReference type="KEGG" id="bbig:BBBOND_0105460"/>
<organism evidence="1 2">
    <name type="scientific">Babesia bigemina</name>
    <dbReference type="NCBI Taxonomy" id="5866"/>
    <lineage>
        <taxon>Eukaryota</taxon>
        <taxon>Sar</taxon>
        <taxon>Alveolata</taxon>
        <taxon>Apicomplexa</taxon>
        <taxon>Aconoidasida</taxon>
        <taxon>Piroplasmida</taxon>
        <taxon>Babesiidae</taxon>
        <taxon>Babesia</taxon>
    </lineage>
</organism>
<name>A0A061D2B0_BABBI</name>
<reference evidence="2" key="1">
    <citation type="journal article" date="2014" name="Nucleic Acids Res.">
        <title>The evolutionary dynamics of variant antigen genes in Babesia reveal a history of genomic innovation underlying host-parasite interaction.</title>
        <authorList>
            <person name="Jackson A.P."/>
            <person name="Otto T.D."/>
            <person name="Darby A."/>
            <person name="Ramaprasad A."/>
            <person name="Xia D."/>
            <person name="Echaide I.E."/>
            <person name="Farber M."/>
            <person name="Gahlot S."/>
            <person name="Gamble J."/>
            <person name="Gupta D."/>
            <person name="Gupta Y."/>
            <person name="Jackson L."/>
            <person name="Malandrin L."/>
            <person name="Malas T.B."/>
            <person name="Moussa E."/>
            <person name="Nair M."/>
            <person name="Reid A.J."/>
            <person name="Sanders M."/>
            <person name="Sharma J."/>
            <person name="Tracey A."/>
            <person name="Quail M.A."/>
            <person name="Weir W."/>
            <person name="Wastling J.M."/>
            <person name="Hall N."/>
            <person name="Willadsen P."/>
            <person name="Lingelbach K."/>
            <person name="Shiels B."/>
            <person name="Tait A."/>
            <person name="Berriman M."/>
            <person name="Allred D.R."/>
            <person name="Pain A."/>
        </authorList>
    </citation>
    <scope>NUCLEOTIDE SEQUENCE [LARGE SCALE GENOMIC DNA]</scope>
    <source>
        <strain evidence="2">Bond</strain>
    </source>
</reference>